<gene>
    <name evidence="10" type="ORF">H6G03_29320</name>
</gene>
<dbReference type="InterPro" id="IPR005467">
    <property type="entry name" value="His_kinase_dom"/>
</dbReference>
<keyword evidence="11" id="KW-1185">Reference proteome</keyword>
<protein>
    <recommendedName>
        <fullName evidence="2">histidine kinase</fullName>
        <ecNumber evidence="2">2.7.13.3</ecNumber>
    </recommendedName>
</protein>
<dbReference type="SUPFAM" id="SSF47384">
    <property type="entry name" value="Homodimeric domain of signal transducing histidine kinase"/>
    <property type="match status" value="1"/>
</dbReference>
<evidence type="ECO:0000256" key="3">
    <source>
        <dbReference type="ARBA" id="ARBA00022679"/>
    </source>
</evidence>
<feature type="domain" description="Histidine kinase" evidence="8">
    <location>
        <begin position="350"/>
        <end position="510"/>
    </location>
</feature>
<dbReference type="Gene3D" id="1.10.287.130">
    <property type="match status" value="1"/>
</dbReference>
<dbReference type="PROSITE" id="PS51371">
    <property type="entry name" value="CBS"/>
    <property type="match status" value="4"/>
</dbReference>
<dbReference type="InterPro" id="IPR036097">
    <property type="entry name" value="HisK_dim/P_sf"/>
</dbReference>
<dbReference type="PANTHER" id="PTHR43711">
    <property type="entry name" value="TWO-COMPONENT HISTIDINE KINASE"/>
    <property type="match status" value="1"/>
</dbReference>
<dbReference type="Proteomes" id="UP000641646">
    <property type="component" value="Unassembled WGS sequence"/>
</dbReference>
<dbReference type="InterPro" id="IPR036890">
    <property type="entry name" value="HATPase_C_sf"/>
</dbReference>
<reference evidence="10" key="2">
    <citation type="submission" date="2020-08" db="EMBL/GenBank/DDBJ databases">
        <authorList>
            <person name="Chen M."/>
            <person name="Teng W."/>
            <person name="Zhao L."/>
            <person name="Hu C."/>
            <person name="Zhou Y."/>
            <person name="Han B."/>
            <person name="Song L."/>
            <person name="Shu W."/>
        </authorList>
    </citation>
    <scope>NUCLEOTIDE SEQUENCE</scope>
    <source>
        <strain evidence="10">FACHB-1375</strain>
    </source>
</reference>
<dbReference type="InterPro" id="IPR000644">
    <property type="entry name" value="CBS_dom"/>
</dbReference>
<accession>A0A926VJM5</accession>
<keyword evidence="7" id="KW-0175">Coiled coil</keyword>
<evidence type="ECO:0000256" key="2">
    <source>
        <dbReference type="ARBA" id="ARBA00012438"/>
    </source>
</evidence>
<evidence type="ECO:0000256" key="5">
    <source>
        <dbReference type="ARBA" id="ARBA00023012"/>
    </source>
</evidence>
<keyword evidence="5" id="KW-0902">Two-component regulatory system</keyword>
<dbReference type="Pfam" id="PF00571">
    <property type="entry name" value="CBS"/>
    <property type="match status" value="4"/>
</dbReference>
<proteinExistence type="predicted"/>
<dbReference type="SUPFAM" id="SSF55874">
    <property type="entry name" value="ATPase domain of HSP90 chaperone/DNA topoisomerase II/histidine kinase"/>
    <property type="match status" value="1"/>
</dbReference>
<dbReference type="Pfam" id="PF00512">
    <property type="entry name" value="HisKA"/>
    <property type="match status" value="1"/>
</dbReference>
<dbReference type="Gene3D" id="3.30.565.10">
    <property type="entry name" value="Histidine kinase-like ATPase, C-terminal domain"/>
    <property type="match status" value="1"/>
</dbReference>
<dbReference type="EMBL" id="JACJPW010000108">
    <property type="protein sequence ID" value="MBD2185125.1"/>
    <property type="molecule type" value="Genomic_DNA"/>
</dbReference>
<organism evidence="10 11">
    <name type="scientific">Aerosakkonema funiforme FACHB-1375</name>
    <dbReference type="NCBI Taxonomy" id="2949571"/>
    <lineage>
        <taxon>Bacteria</taxon>
        <taxon>Bacillati</taxon>
        <taxon>Cyanobacteriota</taxon>
        <taxon>Cyanophyceae</taxon>
        <taxon>Oscillatoriophycideae</taxon>
        <taxon>Aerosakkonematales</taxon>
        <taxon>Aerosakkonemataceae</taxon>
        <taxon>Aerosakkonema</taxon>
    </lineage>
</organism>
<evidence type="ECO:0000259" key="9">
    <source>
        <dbReference type="PROSITE" id="PS51371"/>
    </source>
</evidence>
<dbReference type="SMART" id="SM00388">
    <property type="entry name" value="HisKA"/>
    <property type="match status" value="1"/>
</dbReference>
<dbReference type="Pfam" id="PF02518">
    <property type="entry name" value="HATPase_c"/>
    <property type="match status" value="1"/>
</dbReference>
<dbReference type="InterPro" id="IPR003594">
    <property type="entry name" value="HATPase_dom"/>
</dbReference>
<evidence type="ECO:0000256" key="6">
    <source>
        <dbReference type="PROSITE-ProRule" id="PRU00703"/>
    </source>
</evidence>
<dbReference type="PROSITE" id="PS50109">
    <property type="entry name" value="HIS_KIN"/>
    <property type="match status" value="1"/>
</dbReference>
<dbReference type="InterPro" id="IPR046342">
    <property type="entry name" value="CBS_dom_sf"/>
</dbReference>
<comment type="caution">
    <text evidence="10">The sequence shown here is derived from an EMBL/GenBank/DDBJ whole genome shotgun (WGS) entry which is preliminary data.</text>
</comment>
<keyword evidence="3" id="KW-0808">Transferase</keyword>
<dbReference type="CDD" id="cd04620">
    <property type="entry name" value="CBS_two-component_sensor_histidine_kinase_repeat1"/>
    <property type="match status" value="1"/>
</dbReference>
<dbReference type="GO" id="GO:0000155">
    <property type="term" value="F:phosphorelay sensor kinase activity"/>
    <property type="evidence" value="ECO:0007669"/>
    <property type="project" value="InterPro"/>
</dbReference>
<feature type="domain" description="CBS" evidence="9">
    <location>
        <begin position="10"/>
        <end position="100"/>
    </location>
</feature>
<evidence type="ECO:0000256" key="1">
    <source>
        <dbReference type="ARBA" id="ARBA00000085"/>
    </source>
</evidence>
<feature type="coiled-coil region" evidence="7">
    <location>
        <begin position="302"/>
        <end position="340"/>
    </location>
</feature>
<sequence>MNLPEPQLAINRHPLTVSPDTPLLDVLAKMNQIHGGECTFFNKAEAKNKNLYSGQPSFMPHPGNYKVNNCALIVEEGKIRGIITERDVVKLVARGQNLAVPIANVMTKEVITLAESEFKDVFLALSLLRDNQIRHLPSIDDAENLVGVVTAETIREVLQPVNLLTMRRVADVMTTKVIHAPASSSVLNLAQLMADNCVSCVVIANSEANTKQAIPIGIVTERDIVQLQILGLQIEDIQAEKVMSQPLFCMNTEDSLWVAHLEMQRRLVRRLVVTGNQGQLVGIITQTNIMRALDPVEMYGVIETLQQVVEKQTIELIKANEKLQLQAEEVRADLEKEQELNSLKSQFISLVSHEFRNPLASIIGLIDLLENCQYKLAEEKKLQYMNCIFESANRMLEMVDHLLVIGKADGLKFQSNPVQINLLAFCQEILLEVELAEQEAHSLNFVYNFPPDLQIYIDEKALGHILTNLLSNAIKYSPSGSQVTLEIYVENKQIIFEVKDRGIGIPPQSQ</sequence>
<dbReference type="EC" id="2.7.13.3" evidence="2"/>
<dbReference type="CDD" id="cd00082">
    <property type="entry name" value="HisKA"/>
    <property type="match status" value="1"/>
</dbReference>
<evidence type="ECO:0000313" key="10">
    <source>
        <dbReference type="EMBL" id="MBD2185125.1"/>
    </source>
</evidence>
<feature type="domain" description="CBS" evidence="9">
    <location>
        <begin position="173"/>
        <end position="234"/>
    </location>
</feature>
<evidence type="ECO:0000313" key="11">
    <source>
        <dbReference type="Proteomes" id="UP000641646"/>
    </source>
</evidence>
<dbReference type="AlphaFoldDB" id="A0A926VJM5"/>
<dbReference type="CDD" id="cd17774">
    <property type="entry name" value="CBS_two-component_sensor_histidine_kinase_repeat2"/>
    <property type="match status" value="1"/>
</dbReference>
<feature type="domain" description="CBS" evidence="9">
    <location>
        <begin position="106"/>
        <end position="166"/>
    </location>
</feature>
<evidence type="ECO:0000259" key="8">
    <source>
        <dbReference type="PROSITE" id="PS50109"/>
    </source>
</evidence>
<name>A0A926VJM5_9CYAN</name>
<dbReference type="PANTHER" id="PTHR43711:SF26">
    <property type="entry name" value="SENSOR HISTIDINE KINASE RCSC"/>
    <property type="match status" value="1"/>
</dbReference>
<reference evidence="10" key="1">
    <citation type="journal article" date="2015" name="ISME J.">
        <title>Draft Genome Sequence of Streptomyces incarnatus NRRL8089, which Produces the Nucleoside Antibiotic Sinefungin.</title>
        <authorList>
            <person name="Oshima K."/>
            <person name="Hattori M."/>
            <person name="Shimizu H."/>
            <person name="Fukuda K."/>
            <person name="Nemoto M."/>
            <person name="Inagaki K."/>
            <person name="Tamura T."/>
        </authorList>
    </citation>
    <scope>NUCLEOTIDE SEQUENCE</scope>
    <source>
        <strain evidence="10">FACHB-1375</strain>
    </source>
</reference>
<dbReference type="SMART" id="SM00116">
    <property type="entry name" value="CBS"/>
    <property type="match status" value="4"/>
</dbReference>
<dbReference type="InterPro" id="IPR050736">
    <property type="entry name" value="Sensor_HK_Regulatory"/>
</dbReference>
<dbReference type="SUPFAM" id="SSF54631">
    <property type="entry name" value="CBS-domain pair"/>
    <property type="match status" value="2"/>
</dbReference>
<evidence type="ECO:0000256" key="4">
    <source>
        <dbReference type="ARBA" id="ARBA00022777"/>
    </source>
</evidence>
<dbReference type="Gene3D" id="3.10.580.10">
    <property type="entry name" value="CBS-domain"/>
    <property type="match status" value="2"/>
</dbReference>
<dbReference type="InterPro" id="IPR003661">
    <property type="entry name" value="HisK_dim/P_dom"/>
</dbReference>
<keyword evidence="4" id="KW-0418">Kinase</keyword>
<feature type="domain" description="CBS" evidence="9">
    <location>
        <begin position="243"/>
        <end position="304"/>
    </location>
</feature>
<comment type="catalytic activity">
    <reaction evidence="1">
        <text>ATP + protein L-histidine = ADP + protein N-phospho-L-histidine.</text>
        <dbReference type="EC" id="2.7.13.3"/>
    </reaction>
</comment>
<evidence type="ECO:0000256" key="7">
    <source>
        <dbReference type="SAM" id="Coils"/>
    </source>
</evidence>
<dbReference type="CDD" id="cd00075">
    <property type="entry name" value="HATPase"/>
    <property type="match status" value="1"/>
</dbReference>
<keyword evidence="6" id="KW-0129">CBS domain</keyword>